<feature type="compositionally biased region" description="Acidic residues" evidence="1">
    <location>
        <begin position="437"/>
        <end position="447"/>
    </location>
</feature>
<feature type="compositionally biased region" description="Polar residues" evidence="1">
    <location>
        <begin position="334"/>
        <end position="349"/>
    </location>
</feature>
<dbReference type="Proteomes" id="UP001497480">
    <property type="component" value="Unassembled WGS sequence"/>
</dbReference>
<feature type="compositionally biased region" description="Polar residues" evidence="1">
    <location>
        <begin position="274"/>
        <end position="299"/>
    </location>
</feature>
<evidence type="ECO:0000313" key="3">
    <source>
        <dbReference type="Proteomes" id="UP001497480"/>
    </source>
</evidence>
<keyword evidence="3" id="KW-1185">Reference proteome</keyword>
<feature type="region of interest" description="Disordered" evidence="1">
    <location>
        <begin position="75"/>
        <end position="95"/>
    </location>
</feature>
<dbReference type="PANTHER" id="PTHR34449:SF5">
    <property type="entry name" value="ATP BINDING _ ATPASE"/>
    <property type="match status" value="1"/>
</dbReference>
<comment type="caution">
    <text evidence="2">The sequence shown here is derived from an EMBL/GenBank/DDBJ whole genome shotgun (WGS) entry which is preliminary data.</text>
</comment>
<proteinExistence type="predicted"/>
<accession>A0AAV1X6K7</accession>
<dbReference type="PANTHER" id="PTHR34449">
    <property type="entry name" value="RHO TERMINATION FACTOR"/>
    <property type="match status" value="1"/>
</dbReference>
<gene>
    <name evidence="2" type="ORF">LLUT_LOCUS17904</name>
</gene>
<evidence type="ECO:0000313" key="2">
    <source>
        <dbReference type="EMBL" id="CAL0316844.1"/>
    </source>
</evidence>
<name>A0AAV1X6K7_LUPLU</name>
<dbReference type="AlphaFoldDB" id="A0AAV1X6K7"/>
<evidence type="ECO:0008006" key="4">
    <source>
        <dbReference type="Google" id="ProtNLM"/>
    </source>
</evidence>
<reference evidence="2 3" key="1">
    <citation type="submission" date="2024-03" db="EMBL/GenBank/DDBJ databases">
        <authorList>
            <person name="Martinez-Hernandez J."/>
        </authorList>
    </citation>
    <scope>NUCLEOTIDE SEQUENCE [LARGE SCALE GENOMIC DNA]</scope>
</reference>
<feature type="compositionally biased region" description="Polar residues" evidence="1">
    <location>
        <begin position="312"/>
        <end position="323"/>
    </location>
</feature>
<evidence type="ECO:0000256" key="1">
    <source>
        <dbReference type="SAM" id="MobiDB-lite"/>
    </source>
</evidence>
<feature type="compositionally biased region" description="Basic and acidic residues" evidence="1">
    <location>
        <begin position="377"/>
        <end position="436"/>
    </location>
</feature>
<feature type="region of interest" description="Disordered" evidence="1">
    <location>
        <begin position="146"/>
        <end position="459"/>
    </location>
</feature>
<organism evidence="2 3">
    <name type="scientific">Lupinus luteus</name>
    <name type="common">European yellow lupine</name>
    <dbReference type="NCBI Taxonomy" id="3873"/>
    <lineage>
        <taxon>Eukaryota</taxon>
        <taxon>Viridiplantae</taxon>
        <taxon>Streptophyta</taxon>
        <taxon>Embryophyta</taxon>
        <taxon>Tracheophyta</taxon>
        <taxon>Spermatophyta</taxon>
        <taxon>Magnoliopsida</taxon>
        <taxon>eudicotyledons</taxon>
        <taxon>Gunneridae</taxon>
        <taxon>Pentapetalae</taxon>
        <taxon>rosids</taxon>
        <taxon>fabids</taxon>
        <taxon>Fabales</taxon>
        <taxon>Fabaceae</taxon>
        <taxon>Papilionoideae</taxon>
        <taxon>50 kb inversion clade</taxon>
        <taxon>genistoids sensu lato</taxon>
        <taxon>core genistoids</taxon>
        <taxon>Genisteae</taxon>
        <taxon>Lupinus</taxon>
    </lineage>
</organism>
<dbReference type="EMBL" id="CAXHTB010000012">
    <property type="protein sequence ID" value="CAL0316844.1"/>
    <property type="molecule type" value="Genomic_DNA"/>
</dbReference>
<feature type="compositionally biased region" description="Basic and acidic residues" evidence="1">
    <location>
        <begin position="146"/>
        <end position="167"/>
    </location>
</feature>
<protein>
    <recommendedName>
        <fullName evidence="4">Rho termination factor N-terminal domain-containing protein</fullName>
    </recommendedName>
</protein>
<sequence>MSQTTNLVVANNVGCRMSEGRCLPCSGVSGRTAAVYTCSSLSHCRIHSHVKIRGLKCVSVGASFVCKARWNPDFSRQHKHGSSSNRNRHNEGRDSFENFEDDMLSLKNGPLVSLSASGKSQATAVPGPREKEIVELFKKVQAKLRERAATKEQKKVEASPGRGKENGTVDSLLKLLKKHSNEQQKKSSGGGRGKDSSLDGSQESSQYNGRRSTKFSDLDNAPKESSGGGRGKDSSLDGSQEYSHYNGRRSTKFSDLDNAPKESSGGVRGKDSSLDGSQESSQYNGRRSTKFSDFNNAPKESSGGGRGKGSSLDWSQESSQFSDLDNAPKDESQESNISTVTRPRSSFQRRSPVPRVKLQPVSYDEEDTNAVPPSSEVRVDDHDQGDWKLDHKEGSGSESDIDHDLEPDSQPDLDHESDHDSEPVLLPKDDLFFPDREIDDLSDDDSEHTDNEEHSVEEELVVQHEDLSALKLPELRSLAKSRGLKGFSKLKKDNLVQLLTGSS</sequence>